<dbReference type="PANTHER" id="PTHR36558:SF1">
    <property type="entry name" value="RESTRICTION ENDONUCLEASE DOMAIN-CONTAINING PROTEIN-RELATED"/>
    <property type="match status" value="1"/>
</dbReference>
<evidence type="ECO:0000259" key="1">
    <source>
        <dbReference type="Pfam" id="PF05685"/>
    </source>
</evidence>
<sequence length="216" mass="24830">MRIETQKIPTTLAELEALGEDVILRIPASFEEYLEWVEKCQFTIEYFNNEIVIMGNVSYYHEKLVIRIGYLLTILLENLKGFSVIGSNIKIHIADVLSPTDFNADVSVVQGKPEFVTLPSGKKLTSTITNPVLVVEVTSKSTISHDFGDKLLAYKKIDSLQYAIFVSQYQPFVTVYERKGIHYWELRDYTRLEDSFSIMEQPLTLAEIYKDIPFEN</sequence>
<dbReference type="Gene3D" id="3.90.1570.10">
    <property type="entry name" value="tt1808, chain A"/>
    <property type="match status" value="1"/>
</dbReference>
<dbReference type="KEGG" id="run:DR864_16635"/>
<dbReference type="Proteomes" id="UP000251993">
    <property type="component" value="Chromosome"/>
</dbReference>
<dbReference type="PANTHER" id="PTHR36558">
    <property type="entry name" value="GLR1098 PROTEIN"/>
    <property type="match status" value="1"/>
</dbReference>
<organism evidence="2 3">
    <name type="scientific">Runella rosea</name>
    <dbReference type="NCBI Taxonomy" id="2259595"/>
    <lineage>
        <taxon>Bacteria</taxon>
        <taxon>Pseudomonadati</taxon>
        <taxon>Bacteroidota</taxon>
        <taxon>Cytophagia</taxon>
        <taxon>Cytophagales</taxon>
        <taxon>Spirosomataceae</taxon>
        <taxon>Runella</taxon>
    </lineage>
</organism>
<reference evidence="2 3" key="1">
    <citation type="submission" date="2018-07" db="EMBL/GenBank/DDBJ databases">
        <title>Genome sequencing of Runella.</title>
        <authorList>
            <person name="Baek M.-G."/>
            <person name="Yi H."/>
        </authorList>
    </citation>
    <scope>NUCLEOTIDE SEQUENCE [LARGE SCALE GENOMIC DNA]</scope>
    <source>
        <strain evidence="2 3">HYN0085</strain>
    </source>
</reference>
<name>A0A344TKT8_9BACT</name>
<dbReference type="AlphaFoldDB" id="A0A344TKT8"/>
<dbReference type="EMBL" id="CP030850">
    <property type="protein sequence ID" value="AXE19259.1"/>
    <property type="molecule type" value="Genomic_DNA"/>
</dbReference>
<gene>
    <name evidence="2" type="ORF">DR864_16635</name>
</gene>
<keyword evidence="3" id="KW-1185">Reference proteome</keyword>
<proteinExistence type="predicted"/>
<dbReference type="InterPro" id="IPR008538">
    <property type="entry name" value="Uma2"/>
</dbReference>
<evidence type="ECO:0000313" key="3">
    <source>
        <dbReference type="Proteomes" id="UP000251993"/>
    </source>
</evidence>
<accession>A0A344TKT8</accession>
<dbReference type="Pfam" id="PF05685">
    <property type="entry name" value="Uma2"/>
    <property type="match status" value="1"/>
</dbReference>
<keyword evidence="2" id="KW-0255">Endonuclease</keyword>
<dbReference type="SUPFAM" id="SSF52980">
    <property type="entry name" value="Restriction endonuclease-like"/>
    <property type="match status" value="1"/>
</dbReference>
<dbReference type="InterPro" id="IPR011335">
    <property type="entry name" value="Restrct_endonuc-II-like"/>
</dbReference>
<dbReference type="InterPro" id="IPR012296">
    <property type="entry name" value="Nuclease_put_TT1808"/>
</dbReference>
<dbReference type="CDD" id="cd06260">
    <property type="entry name" value="DUF820-like"/>
    <property type="match status" value="1"/>
</dbReference>
<dbReference type="OrthoDB" id="943224at2"/>
<dbReference type="RefSeq" id="WP_114068042.1">
    <property type="nucleotide sequence ID" value="NZ_CP030850.1"/>
</dbReference>
<protein>
    <submittedName>
        <fullName evidence="2">Uma2 family endonuclease</fullName>
    </submittedName>
</protein>
<feature type="domain" description="Putative restriction endonuclease" evidence="1">
    <location>
        <begin position="30"/>
        <end position="198"/>
    </location>
</feature>
<dbReference type="GO" id="GO:0004519">
    <property type="term" value="F:endonuclease activity"/>
    <property type="evidence" value="ECO:0007669"/>
    <property type="project" value="UniProtKB-KW"/>
</dbReference>
<keyword evidence="2" id="KW-0378">Hydrolase</keyword>
<keyword evidence="2" id="KW-0540">Nuclease</keyword>
<evidence type="ECO:0000313" key="2">
    <source>
        <dbReference type="EMBL" id="AXE19259.1"/>
    </source>
</evidence>